<evidence type="ECO:0000313" key="5">
    <source>
        <dbReference type="Proteomes" id="UP000223913"/>
    </source>
</evidence>
<dbReference type="RefSeq" id="WP_099150324.1">
    <property type="nucleotide sequence ID" value="NZ_PDUD01000018.1"/>
</dbReference>
<name>A0A2D0NCV6_FLAN2</name>
<evidence type="ECO:0000259" key="2">
    <source>
        <dbReference type="PROSITE" id="PS51192"/>
    </source>
</evidence>
<dbReference type="InterPro" id="IPR001650">
    <property type="entry name" value="Helicase_C-like"/>
</dbReference>
<dbReference type="PROSITE" id="PS51192">
    <property type="entry name" value="HELICASE_ATP_BIND_1"/>
    <property type="match status" value="1"/>
</dbReference>
<dbReference type="GO" id="GO:0004386">
    <property type="term" value="F:helicase activity"/>
    <property type="evidence" value="ECO:0007669"/>
    <property type="project" value="UniProtKB-KW"/>
</dbReference>
<dbReference type="CDD" id="cd18793">
    <property type="entry name" value="SF2_C_SNF"/>
    <property type="match status" value="1"/>
</dbReference>
<dbReference type="GO" id="GO:0005524">
    <property type="term" value="F:ATP binding"/>
    <property type="evidence" value="ECO:0007669"/>
    <property type="project" value="InterPro"/>
</dbReference>
<keyword evidence="5" id="KW-1185">Reference proteome</keyword>
<evidence type="ECO:0000256" key="1">
    <source>
        <dbReference type="ARBA" id="ARBA00022801"/>
    </source>
</evidence>
<dbReference type="InterPro" id="IPR038718">
    <property type="entry name" value="SNF2-like_sf"/>
</dbReference>
<dbReference type="EMBL" id="PDUD01000018">
    <property type="protein sequence ID" value="PHN06341.1"/>
    <property type="molecule type" value="Genomic_DNA"/>
</dbReference>
<keyword evidence="4" id="KW-0067">ATP-binding</keyword>
<dbReference type="AlphaFoldDB" id="A0A2D0NCV6"/>
<gene>
    <name evidence="4" type="ORF">CRP01_12280</name>
</gene>
<accession>A0A2D0NCV6</accession>
<dbReference type="InterPro" id="IPR000330">
    <property type="entry name" value="SNF2_N"/>
</dbReference>
<dbReference type="SMART" id="SM00490">
    <property type="entry name" value="HELICc"/>
    <property type="match status" value="1"/>
</dbReference>
<dbReference type="Gene3D" id="3.40.50.300">
    <property type="entry name" value="P-loop containing nucleotide triphosphate hydrolases"/>
    <property type="match status" value="1"/>
</dbReference>
<dbReference type="SUPFAM" id="SSF52540">
    <property type="entry name" value="P-loop containing nucleoside triphosphate hydrolases"/>
    <property type="match status" value="2"/>
</dbReference>
<dbReference type="GO" id="GO:0016787">
    <property type="term" value="F:hydrolase activity"/>
    <property type="evidence" value="ECO:0007669"/>
    <property type="project" value="UniProtKB-KW"/>
</dbReference>
<dbReference type="Pfam" id="PF00271">
    <property type="entry name" value="Helicase_C"/>
    <property type="match status" value="1"/>
</dbReference>
<feature type="domain" description="Helicase ATP-binding" evidence="2">
    <location>
        <begin position="507"/>
        <end position="693"/>
    </location>
</feature>
<keyword evidence="4" id="KW-0347">Helicase</keyword>
<keyword evidence="4" id="KW-0547">Nucleotide-binding</keyword>
<dbReference type="Pfam" id="PF00176">
    <property type="entry name" value="SNF2-rel_dom"/>
    <property type="match status" value="1"/>
</dbReference>
<dbReference type="SMART" id="SM00487">
    <property type="entry name" value="DEXDc"/>
    <property type="match status" value="1"/>
</dbReference>
<comment type="caution">
    <text evidence="4">The sequence shown here is derived from an EMBL/GenBank/DDBJ whole genome shotgun (WGS) entry which is preliminary data.</text>
</comment>
<dbReference type="Proteomes" id="UP000223913">
    <property type="component" value="Unassembled WGS sequence"/>
</dbReference>
<evidence type="ECO:0000259" key="3">
    <source>
        <dbReference type="PROSITE" id="PS51194"/>
    </source>
</evidence>
<feature type="domain" description="Helicase C-terminal" evidence="3">
    <location>
        <begin position="817"/>
        <end position="975"/>
    </location>
</feature>
<proteinExistence type="predicted"/>
<protein>
    <submittedName>
        <fullName evidence="4">Helicase SNF2</fullName>
    </submittedName>
</protein>
<dbReference type="PANTHER" id="PTHR10799">
    <property type="entry name" value="SNF2/RAD54 HELICASE FAMILY"/>
    <property type="match status" value="1"/>
</dbReference>
<dbReference type="Gene3D" id="3.40.50.10810">
    <property type="entry name" value="Tandem AAA-ATPase domain"/>
    <property type="match status" value="1"/>
</dbReference>
<dbReference type="PROSITE" id="PS51194">
    <property type="entry name" value="HELICASE_CTER"/>
    <property type="match status" value="1"/>
</dbReference>
<dbReference type="OrthoDB" id="9760715at2"/>
<sequence>MRGNSTSRKPYVIVFNLSEAAPDIFLPLAFIVKTDRHGSPTYIQQRALPDTLGAFHLELTPKLKRLFELVEELDLETIEKHFCPPRRKVKPIGTLLEDQEVKKAVLIHVHRRLDEILRICVEQGYGISWEAERKSLVGDLLLEPSKQDLKPELFFERTREGVTYQLRLREGRQVWPIHTKDVTVLTNVPAWIIVGYRLYQVEHINGFMVKPFRQKDTIRIPRSSVRTYFKQFIFKVASKTDIIAEGFDVMQYNKLEACELEPVRLLFSEAWGLSVHMVYQLARFNWSDKKEQTTSLKMGEGQDEISILQVRRDKVAEGIYMAQVRKLGLVNQDGSYFQLPKDAEAEDLLFWLADRRKELEELGFRLRSPQWEGKPIALYRPSLQLNASQNNDWFDIHGEIELGPHRIPFLEIARYIKAENRYFPLPDGTFFLIPEEWMHRYREVVAFGRFKGDKLHLAKSQFTLLSELDIEAAAMVDVAEVEADFALPDGLRADLRPYQLDGVRWMVQHYQNDLGACLADDMGLGKTLQTIAVLLYAKERRATAAPAQVNSGAQLDLFSAPAPDMDFLKPLNALIILPASLIFNWMKEIDKFAPGLSVYNHTGPKRHTDVRLLSRFDVIITTYQTALRDIELLERMEFEYVVLDESQQIKNRESKVFQAVNKLNAGHKISLSGTPIENSLADLWSQMQFINPNLLGSFRFFKKEFITPIEKQQDDLKKDRLRTMVQPYLLRRTKEEVARDLPPLITKIFYSDMEAEQKKIYEKEKSAARNYLLENFLPNDPQYRIMVLQSLTKLRQMANHPALVLEDYGKESGKFKDVLEHWSVIRRAGHKALFFSSFVKYLELFRTQFQSEKQQFSWLTGSLKPEERQREIQKFESDPDIESFLISIKSGGTGLNLTAADYVFILDPWWNPTVEQQAIARAHRIGQDKQVIAVKFITRDSIEEKILALQDKKAQLAEDIIGNSGKMDFSREDLEYLLL</sequence>
<dbReference type="InterPro" id="IPR027417">
    <property type="entry name" value="P-loop_NTPase"/>
</dbReference>
<keyword evidence="1" id="KW-0378">Hydrolase</keyword>
<dbReference type="InterPro" id="IPR014001">
    <property type="entry name" value="Helicase_ATP-bd"/>
</dbReference>
<evidence type="ECO:0000313" key="4">
    <source>
        <dbReference type="EMBL" id="PHN06341.1"/>
    </source>
</evidence>
<organism evidence="4 5">
    <name type="scientific">Flavilitoribacter nigricans (strain ATCC 23147 / DSM 23189 / NBRC 102662 / NCIMB 1420 / SS-2)</name>
    <name type="common">Lewinella nigricans</name>
    <dbReference type="NCBI Taxonomy" id="1122177"/>
    <lineage>
        <taxon>Bacteria</taxon>
        <taxon>Pseudomonadati</taxon>
        <taxon>Bacteroidota</taxon>
        <taxon>Saprospiria</taxon>
        <taxon>Saprospirales</taxon>
        <taxon>Lewinellaceae</taxon>
        <taxon>Flavilitoribacter</taxon>
    </lineage>
</organism>
<dbReference type="InterPro" id="IPR049730">
    <property type="entry name" value="SNF2/RAD54-like_C"/>
</dbReference>
<reference evidence="4 5" key="1">
    <citation type="submission" date="2017-10" db="EMBL/GenBank/DDBJ databases">
        <title>The draft genome sequence of Lewinella nigricans NBRC 102662.</title>
        <authorList>
            <person name="Wang K."/>
        </authorList>
    </citation>
    <scope>NUCLEOTIDE SEQUENCE [LARGE SCALE GENOMIC DNA]</scope>
    <source>
        <strain evidence="4 5">NBRC 102662</strain>
    </source>
</reference>